<reference evidence="1 2" key="1">
    <citation type="submission" date="2018-12" db="EMBL/GenBank/DDBJ databases">
        <authorList>
            <consortium name="Pathogen Informatics"/>
        </authorList>
    </citation>
    <scope>NUCLEOTIDE SEQUENCE [LARGE SCALE GENOMIC DNA]</scope>
    <source>
        <strain evidence="1 2">NCTC10207</strain>
    </source>
</reference>
<dbReference type="AlphaFoldDB" id="A0A7Z9A3Q3"/>
<evidence type="ECO:0000313" key="1">
    <source>
        <dbReference type="EMBL" id="VEI23294.1"/>
    </source>
</evidence>
<organism evidence="1 2">
    <name type="scientific">Rothia aeria</name>
    <dbReference type="NCBI Taxonomy" id="172042"/>
    <lineage>
        <taxon>Bacteria</taxon>
        <taxon>Bacillati</taxon>
        <taxon>Actinomycetota</taxon>
        <taxon>Actinomycetes</taxon>
        <taxon>Micrococcales</taxon>
        <taxon>Micrococcaceae</taxon>
        <taxon>Rothia</taxon>
    </lineage>
</organism>
<gene>
    <name evidence="1" type="ORF">NCTC10207_01395</name>
</gene>
<protein>
    <submittedName>
        <fullName evidence="1">Uncharacterized protein</fullName>
    </submittedName>
</protein>
<sequence length="40" mass="4235">MVYVIGNCDWQCPLRSLAANSLGQLVSAINDAAAFIAKLP</sequence>
<name>A0A7Z9A3Q3_9MICC</name>
<dbReference type="Proteomes" id="UP000282386">
    <property type="component" value="Chromosome"/>
</dbReference>
<accession>A0A7Z9A3Q3</accession>
<evidence type="ECO:0000313" key="2">
    <source>
        <dbReference type="Proteomes" id="UP000282386"/>
    </source>
</evidence>
<dbReference type="RefSeq" id="WP_255406307.1">
    <property type="nucleotide sequence ID" value="NZ_CAJPQC010000001.1"/>
</dbReference>
<proteinExistence type="predicted"/>
<dbReference type="EMBL" id="LR134479">
    <property type="protein sequence ID" value="VEI23294.1"/>
    <property type="molecule type" value="Genomic_DNA"/>
</dbReference>